<dbReference type="EMBL" id="JAXIOK010000019">
    <property type="protein sequence ID" value="KAK4747526.1"/>
    <property type="molecule type" value="Genomic_DNA"/>
</dbReference>
<evidence type="ECO:0000313" key="2">
    <source>
        <dbReference type="Proteomes" id="UP001345219"/>
    </source>
</evidence>
<dbReference type="AlphaFoldDB" id="A0AAN7GN82"/>
<reference evidence="1 2" key="1">
    <citation type="journal article" date="2023" name="Hortic Res">
        <title>Pangenome of water caltrop reveals structural variations and asymmetric subgenome divergence after allopolyploidization.</title>
        <authorList>
            <person name="Zhang X."/>
            <person name="Chen Y."/>
            <person name="Wang L."/>
            <person name="Yuan Y."/>
            <person name="Fang M."/>
            <person name="Shi L."/>
            <person name="Lu R."/>
            <person name="Comes H.P."/>
            <person name="Ma Y."/>
            <person name="Chen Y."/>
            <person name="Huang G."/>
            <person name="Zhou Y."/>
            <person name="Zheng Z."/>
            <person name="Qiu Y."/>
        </authorList>
    </citation>
    <scope>NUCLEOTIDE SEQUENCE [LARGE SCALE GENOMIC DNA]</scope>
    <source>
        <tissue evidence="1">Roots</tissue>
    </source>
</reference>
<protein>
    <submittedName>
        <fullName evidence="1">Uncharacterized protein</fullName>
    </submittedName>
</protein>
<gene>
    <name evidence="1" type="ORF">SAY87_014112</name>
</gene>
<comment type="caution">
    <text evidence="1">The sequence shown here is derived from an EMBL/GenBank/DDBJ whole genome shotgun (WGS) entry which is preliminary data.</text>
</comment>
<proteinExistence type="predicted"/>
<sequence>MRDLGRYLDITSGNTQKRSQLNFTDMIEQLGFQVRIRPLKGLAKALRRNCKTADEEMTTLQFDHSHSIFHITENELRDHCNTISVLRLYQLPYTLNMAED</sequence>
<accession>A0AAN7GN82</accession>
<evidence type="ECO:0000313" key="1">
    <source>
        <dbReference type="EMBL" id="KAK4747526.1"/>
    </source>
</evidence>
<organism evidence="1 2">
    <name type="scientific">Trapa incisa</name>
    <dbReference type="NCBI Taxonomy" id="236973"/>
    <lineage>
        <taxon>Eukaryota</taxon>
        <taxon>Viridiplantae</taxon>
        <taxon>Streptophyta</taxon>
        <taxon>Embryophyta</taxon>
        <taxon>Tracheophyta</taxon>
        <taxon>Spermatophyta</taxon>
        <taxon>Magnoliopsida</taxon>
        <taxon>eudicotyledons</taxon>
        <taxon>Gunneridae</taxon>
        <taxon>Pentapetalae</taxon>
        <taxon>rosids</taxon>
        <taxon>malvids</taxon>
        <taxon>Myrtales</taxon>
        <taxon>Lythraceae</taxon>
        <taxon>Trapa</taxon>
    </lineage>
</organism>
<dbReference type="Proteomes" id="UP001345219">
    <property type="component" value="Chromosome 12"/>
</dbReference>
<keyword evidence="2" id="KW-1185">Reference proteome</keyword>
<name>A0AAN7GN82_9MYRT</name>